<dbReference type="SUPFAM" id="SSF57756">
    <property type="entry name" value="Retrovirus zinc finger-like domains"/>
    <property type="match status" value="1"/>
</dbReference>
<feature type="transmembrane region" description="Helical" evidence="3">
    <location>
        <begin position="50"/>
        <end position="72"/>
    </location>
</feature>
<dbReference type="Pfam" id="PF07727">
    <property type="entry name" value="RVT_2"/>
    <property type="match status" value="1"/>
</dbReference>
<reference evidence="7" key="1">
    <citation type="journal article" date="2019" name="Sci. Rep.">
        <title>Draft genome of Tanacetum cinerariifolium, the natural source of mosquito coil.</title>
        <authorList>
            <person name="Yamashiro T."/>
            <person name="Shiraishi A."/>
            <person name="Satake H."/>
            <person name="Nakayama K."/>
        </authorList>
    </citation>
    <scope>NUCLEOTIDE SEQUENCE</scope>
</reference>
<evidence type="ECO:0000256" key="1">
    <source>
        <dbReference type="SAM" id="Coils"/>
    </source>
</evidence>
<feature type="compositionally biased region" description="Polar residues" evidence="2">
    <location>
        <begin position="825"/>
        <end position="840"/>
    </location>
</feature>
<dbReference type="InterPro" id="IPR013103">
    <property type="entry name" value="RVT_2"/>
</dbReference>
<dbReference type="InterPro" id="IPR025724">
    <property type="entry name" value="GAG-pre-integrase_dom"/>
</dbReference>
<dbReference type="CDD" id="cd09272">
    <property type="entry name" value="RNase_HI_RT_Ty1"/>
    <property type="match status" value="1"/>
</dbReference>
<evidence type="ECO:0000256" key="2">
    <source>
        <dbReference type="SAM" id="MobiDB-lite"/>
    </source>
</evidence>
<keyword evidence="3" id="KW-0812">Transmembrane</keyword>
<proteinExistence type="predicted"/>
<sequence>MRWELSSDFHGLFRDRKVHYRRYHSQVCDASSSEEHVLGESGRTIKEIDLLAPVLPTSVGFMAVILVEFTVFRCISSFGQHFGRLSECSSYVFGGEDFFRARYEILQDSWENENSFKPVAQTTTNDVGTSTTLIPVPVTTEEKAQKKNDVQARSMLLMALPNEHRMTFNQYKDAKSLFIVIQTRFGGNEATKKTQKILLKQMYENFSAPSTESFDSIFNKLQKIVSQLAILGENISQEDLNLKFFRSLPSEWNTHVVVWRNKPDLYTMSFHDLYNNFKIVEQEVKGTANSSSSLNYQNMAFVSSPSSTNKVNTTYGVRTANTQANPASTQINNASTQVSTANLSDATIKITINGNNTAGYDKSKVECFNFHKMGHFARECRQPRNQDSRNWNQDISRKTVNVEETPPKAMVVIDGVGFDWSYMAEDEVPTNMARMAFLDFEQIAILKRDISYKDSEINVMKRELEKLKQEKESNQLKIEIFDNASKSLDKLIGSQIPDNSKKGLGFEIYHVVPPPPIRLFSPLKLDLSNTGLEEFQQPEFEGYGPKTSKSVIEDIPNELKEYHDASLVKDRVSNNKDCSVESFVMVEKKFVIPTIAKVEVVRPKQQEKPVRKTIMPRAVNTARPRLINTARPRQVNTARRNSAVVNAVRGHPQQVYKDQGYIESRCSTHMIRNMSYLFDFKEFNGGYVTFRGGENCGRIIGKGTLKSGKLDFEDVYFVELKLERNDQDMFDTSILDDKEVVAEKEVSTVDPVSTVGEVVTIASVEVTTAGEVVTTSSVEVTTAGVEVSTAAITSQISINEITLAKPLIDIKTSKPKAKGIVMQEPSETPTPTPIDSSQRSSKAKDKGKAKMIDPKKTFKKERTDNTQAMMDADYELAARLQEEERGELKLFVPMDTKLVKGSKKAVEGSSKRGAENISQEDLNMKFLRSLPAEWNTHVVVWRNKVDLDTMSIDDLYNNFKITEQEVKRTVSSSSSSGSQNMAFLSSLGSTNEVDTANIEVSTVSTHDNTANLSDAVIARRYFQRTGKKITINESDTAGYDKTKAKESRKLKKDCDCRRYIFQSNGAIDGAGFDWSYMADGEVPTNMALMAFSDSEGDPQDALKDTGIFDSGFSSHMTGNKYYLTDYQEYDGGFVAFAGSSKGGKITGKGKIRTRKLDFENVYFVKELKFNLFSVLQMCDKKNSVLFTETKCLIISPNFKLPDESQVLLKVPRKNNMYSFDLKNVVPSEGLTCLFVKATNDESNLWHMRLGHINFKTMNKLVNGSLVRGLPSKIFENDHTCVACQKGKQHKASSSAGNKTNGNVGSEIISDAGQAGKEKVPDQEYILLPLLNTCSSMEPKKVTRALDDESWVEAMQEELLQFKLLNVWTLVDLPHGKRATGTKWVYRSKRDQRGIVVRNKSRLVAQGHRQEECIVYDESAFLYGTIEEKVYVIQPPGFVDPEFPDRVYKVEKALYGLHQAPRAWSLSTEFEQLMHKGFKMSSMRELTFFLKPQTKIHVDNESAICVVKNHVYHSKTKHIEIRHHFIRDSYEKRLIEMVKIHTDYNVADLLTKAFNVTRADEAIHQEEGDRVERAITTEASLEAAQVSNNILKTQTTTMPNVDIPHGMDTDGSPRRQDTMGGTSAQTRSERVLEQPSESPLPKGHTSGSGEGIMEHPFELTDSLPPTPHDSPLIGGYTPRSDEGRLALLELMNIYITLSNRVTILKTKLLSTKAVCHKAYITLTKRVKKLET</sequence>
<dbReference type="GO" id="GO:0008270">
    <property type="term" value="F:zinc ion binding"/>
    <property type="evidence" value="ECO:0007669"/>
    <property type="project" value="InterPro"/>
</dbReference>
<feature type="domain" description="Reverse transcriptase Ty1/copia-type" evidence="4">
    <location>
        <begin position="1417"/>
        <end position="1483"/>
    </location>
</feature>
<evidence type="ECO:0000313" key="7">
    <source>
        <dbReference type="EMBL" id="GEU88950.1"/>
    </source>
</evidence>
<organism evidence="7">
    <name type="scientific">Tanacetum cinerariifolium</name>
    <name type="common">Dalmatian daisy</name>
    <name type="synonym">Chrysanthemum cinerariifolium</name>
    <dbReference type="NCBI Taxonomy" id="118510"/>
    <lineage>
        <taxon>Eukaryota</taxon>
        <taxon>Viridiplantae</taxon>
        <taxon>Streptophyta</taxon>
        <taxon>Embryophyta</taxon>
        <taxon>Tracheophyta</taxon>
        <taxon>Spermatophyta</taxon>
        <taxon>Magnoliopsida</taxon>
        <taxon>eudicotyledons</taxon>
        <taxon>Gunneridae</taxon>
        <taxon>Pentapetalae</taxon>
        <taxon>asterids</taxon>
        <taxon>campanulids</taxon>
        <taxon>Asterales</taxon>
        <taxon>Asteraceae</taxon>
        <taxon>Asteroideae</taxon>
        <taxon>Anthemideae</taxon>
        <taxon>Anthemidinae</taxon>
        <taxon>Tanacetum</taxon>
    </lineage>
</organism>
<dbReference type="EMBL" id="BKCJ010009858">
    <property type="protein sequence ID" value="GEU88950.1"/>
    <property type="molecule type" value="Genomic_DNA"/>
</dbReference>
<feature type="domain" description="GAG-pre-integrase" evidence="5">
    <location>
        <begin position="1215"/>
        <end position="1288"/>
    </location>
</feature>
<dbReference type="Pfam" id="PF22936">
    <property type="entry name" value="Pol_BBD"/>
    <property type="match status" value="1"/>
</dbReference>
<feature type="domain" description="Retrovirus-related Pol polyprotein from transposon TNT 1-94-like beta-barrel" evidence="6">
    <location>
        <begin position="1107"/>
        <end position="1180"/>
    </location>
</feature>
<feature type="coiled-coil region" evidence="1">
    <location>
        <begin position="450"/>
        <end position="484"/>
    </location>
</feature>
<dbReference type="Pfam" id="PF14223">
    <property type="entry name" value="Retrotran_gag_2"/>
    <property type="match status" value="1"/>
</dbReference>
<evidence type="ECO:0000256" key="3">
    <source>
        <dbReference type="SAM" id="Phobius"/>
    </source>
</evidence>
<gene>
    <name evidence="7" type="ORF">Tci_060928</name>
</gene>
<keyword evidence="3" id="KW-1133">Transmembrane helix</keyword>
<keyword evidence="3" id="KW-0472">Membrane</keyword>
<evidence type="ECO:0000259" key="4">
    <source>
        <dbReference type="Pfam" id="PF07727"/>
    </source>
</evidence>
<evidence type="ECO:0000259" key="6">
    <source>
        <dbReference type="Pfam" id="PF22936"/>
    </source>
</evidence>
<protein>
    <submittedName>
        <fullName evidence="7">Ribonuclease H-like domain-containing protein</fullName>
    </submittedName>
</protein>
<dbReference type="InterPro" id="IPR036875">
    <property type="entry name" value="Znf_CCHC_sf"/>
</dbReference>
<dbReference type="Pfam" id="PF13976">
    <property type="entry name" value="gag_pre-integrs"/>
    <property type="match status" value="1"/>
</dbReference>
<feature type="region of interest" description="Disordered" evidence="2">
    <location>
        <begin position="1592"/>
        <end position="1676"/>
    </location>
</feature>
<keyword evidence="1" id="KW-0175">Coiled coil</keyword>
<dbReference type="GO" id="GO:0003676">
    <property type="term" value="F:nucleic acid binding"/>
    <property type="evidence" value="ECO:0007669"/>
    <property type="project" value="InterPro"/>
</dbReference>
<comment type="caution">
    <text evidence="7">The sequence shown here is derived from an EMBL/GenBank/DDBJ whole genome shotgun (WGS) entry which is preliminary data.</text>
</comment>
<feature type="compositionally biased region" description="Basic and acidic residues" evidence="2">
    <location>
        <begin position="1604"/>
        <end position="1616"/>
    </location>
</feature>
<name>A0A6L2NS55_TANCI</name>
<dbReference type="InterPro" id="IPR054722">
    <property type="entry name" value="PolX-like_BBD"/>
</dbReference>
<feature type="region of interest" description="Disordered" evidence="2">
    <location>
        <begin position="818"/>
        <end position="850"/>
    </location>
</feature>
<accession>A0A6L2NS55</accession>
<evidence type="ECO:0000259" key="5">
    <source>
        <dbReference type="Pfam" id="PF13976"/>
    </source>
</evidence>